<evidence type="ECO:0000313" key="4">
    <source>
        <dbReference type="Proteomes" id="UP000094020"/>
    </source>
</evidence>
<evidence type="ECO:0000313" key="2">
    <source>
        <dbReference type="EMBL" id="OCF53279.1"/>
    </source>
</evidence>
<proteinExistence type="predicted"/>
<sequence>MKLHFVLLSLLPAIAAQAQDVEWPSPTEGYDINAARELYSSQSAKLGGSSTTVIMGFPTAGATAPTDACDQSDDPVKRGVTQVGGGAFIAPTAGPYGMGK</sequence>
<dbReference type="KEGG" id="kpin:30168949"/>
<accession>A0A1B9ICD2</accession>
<dbReference type="OrthoDB" id="10369631at2759"/>
<keyword evidence="4" id="KW-1185">Reference proteome</keyword>
<feature type="signal peptide" evidence="1">
    <location>
        <begin position="1"/>
        <end position="18"/>
    </location>
</feature>
<gene>
    <name evidence="2" type="ORF">I206_00580</name>
    <name evidence="3" type="ORF">I206_100747</name>
</gene>
<reference evidence="2" key="1">
    <citation type="submission" date="2013-07" db="EMBL/GenBank/DDBJ databases">
        <title>The Genome Sequence of Cryptococcus pinus CBS10737.</title>
        <authorList>
            <consortium name="The Broad Institute Genome Sequencing Platform"/>
            <person name="Cuomo C."/>
            <person name="Litvintseva A."/>
            <person name="Chen Y."/>
            <person name="Heitman J."/>
            <person name="Sun S."/>
            <person name="Springer D."/>
            <person name="Dromer F."/>
            <person name="Young S.K."/>
            <person name="Zeng Q."/>
            <person name="Gargeya S."/>
            <person name="Fitzgerald M."/>
            <person name="Abouelleil A."/>
            <person name="Alvarado L."/>
            <person name="Berlin A.M."/>
            <person name="Chapman S.B."/>
            <person name="Dewar J."/>
            <person name="Goldberg J."/>
            <person name="Griggs A."/>
            <person name="Gujja S."/>
            <person name="Hansen M."/>
            <person name="Howarth C."/>
            <person name="Imamovic A."/>
            <person name="Larimer J."/>
            <person name="McCowan C."/>
            <person name="Murphy C."/>
            <person name="Pearson M."/>
            <person name="Priest M."/>
            <person name="Roberts A."/>
            <person name="Saif S."/>
            <person name="Shea T."/>
            <person name="Sykes S."/>
            <person name="Wortman J."/>
            <person name="Nusbaum C."/>
            <person name="Birren B."/>
        </authorList>
    </citation>
    <scope>NUCLEOTIDE SEQUENCE [LARGE SCALE GENOMIC DNA]</scope>
    <source>
        <strain evidence="2">CBS 10737</strain>
    </source>
</reference>
<keyword evidence="1" id="KW-0732">Signal</keyword>
<feature type="chain" id="PRO_5008628515" evidence="1">
    <location>
        <begin position="19"/>
        <end position="100"/>
    </location>
</feature>
<name>A0A1B9ICD2_9TREE</name>
<dbReference type="GeneID" id="30168949"/>
<dbReference type="RefSeq" id="XP_019014498.1">
    <property type="nucleotide sequence ID" value="XM_019152360.1"/>
</dbReference>
<reference evidence="2" key="3">
    <citation type="submission" date="2016-07" db="EMBL/GenBank/DDBJ databases">
        <title>Evolution of pathogenesis and genome organization in the Tremellales.</title>
        <authorList>
            <person name="Cuomo C."/>
            <person name="Litvintseva A."/>
            <person name="Heitman J."/>
            <person name="Chen Y."/>
            <person name="Sun S."/>
            <person name="Springer D."/>
            <person name="Dromer F."/>
            <person name="Young S."/>
            <person name="Zeng Q."/>
            <person name="Chapman S."/>
            <person name="Gujja S."/>
            <person name="Saif S."/>
            <person name="Birren B."/>
        </authorList>
    </citation>
    <scope>NUCLEOTIDE SEQUENCE</scope>
    <source>
        <strain evidence="2">CBS 10737</strain>
    </source>
</reference>
<dbReference type="AlphaFoldDB" id="A0A1B9ICD2"/>
<organism evidence="2">
    <name type="scientific">Kwoniella pini CBS 10737</name>
    <dbReference type="NCBI Taxonomy" id="1296096"/>
    <lineage>
        <taxon>Eukaryota</taxon>
        <taxon>Fungi</taxon>
        <taxon>Dikarya</taxon>
        <taxon>Basidiomycota</taxon>
        <taxon>Agaricomycotina</taxon>
        <taxon>Tremellomycetes</taxon>
        <taxon>Tremellales</taxon>
        <taxon>Cryptococcaceae</taxon>
        <taxon>Kwoniella</taxon>
    </lineage>
</organism>
<evidence type="ECO:0000256" key="1">
    <source>
        <dbReference type="SAM" id="SignalP"/>
    </source>
</evidence>
<protein>
    <submittedName>
        <fullName evidence="2">Uncharacterized protein</fullName>
    </submittedName>
</protein>
<dbReference type="EMBL" id="KI894007">
    <property type="protein sequence ID" value="OCF53279.1"/>
    <property type="molecule type" value="Genomic_DNA"/>
</dbReference>
<reference evidence="3" key="2">
    <citation type="submission" date="2013-07" db="EMBL/GenBank/DDBJ databases">
        <authorList>
            <consortium name="The Broad Institute Genome Sequencing Platform"/>
            <person name="Cuomo C."/>
            <person name="Litvintseva A."/>
            <person name="Chen Y."/>
            <person name="Heitman J."/>
            <person name="Sun S."/>
            <person name="Springer D."/>
            <person name="Dromer F."/>
            <person name="Young S.K."/>
            <person name="Zeng Q."/>
            <person name="Gargeya S."/>
            <person name="Fitzgerald M."/>
            <person name="Abouelleil A."/>
            <person name="Alvarado L."/>
            <person name="Berlin A.M."/>
            <person name="Chapman S.B."/>
            <person name="Dewar J."/>
            <person name="Goldberg J."/>
            <person name="Griggs A."/>
            <person name="Gujja S."/>
            <person name="Hansen M."/>
            <person name="Howarth C."/>
            <person name="Imamovic A."/>
            <person name="Larimer J."/>
            <person name="McCowan C."/>
            <person name="Murphy C."/>
            <person name="Pearson M."/>
            <person name="Priest M."/>
            <person name="Roberts A."/>
            <person name="Saif S."/>
            <person name="Shea T."/>
            <person name="Sykes S."/>
            <person name="Wortman J."/>
            <person name="Nusbaum C."/>
            <person name="Birren B."/>
        </authorList>
    </citation>
    <scope>NUCLEOTIDE SEQUENCE</scope>
    <source>
        <strain evidence="3">CBS 10737</strain>
    </source>
</reference>
<dbReference type="EMBL" id="CP144519">
    <property type="protein sequence ID" value="WWC66840.1"/>
    <property type="molecule type" value="Genomic_DNA"/>
</dbReference>
<dbReference type="Proteomes" id="UP000094020">
    <property type="component" value="Chromosome 1"/>
</dbReference>
<reference evidence="3" key="4">
    <citation type="submission" date="2024-02" db="EMBL/GenBank/DDBJ databases">
        <title>Comparative genomics of Cryptococcus and Kwoniella reveals pathogenesis evolution and contrasting modes of karyotype evolution via chromosome fusion or intercentromeric recombination.</title>
        <authorList>
            <person name="Coelho M.A."/>
            <person name="David-Palma M."/>
            <person name="Shea T."/>
            <person name="Bowers K."/>
            <person name="McGinley-Smith S."/>
            <person name="Mohammad A.W."/>
            <person name="Gnirke A."/>
            <person name="Yurkov A.M."/>
            <person name="Nowrousian M."/>
            <person name="Sun S."/>
            <person name="Cuomo C.A."/>
            <person name="Heitman J."/>
        </authorList>
    </citation>
    <scope>NUCLEOTIDE SEQUENCE</scope>
    <source>
        <strain evidence="3">CBS 10737</strain>
    </source>
</reference>
<evidence type="ECO:0000313" key="3">
    <source>
        <dbReference type="EMBL" id="WWC66840.1"/>
    </source>
</evidence>